<keyword evidence="1" id="KW-0812">Transmembrane</keyword>
<dbReference type="RefSeq" id="WP_111447235.1">
    <property type="nucleotide sequence ID" value="NZ_QKZK01000063.1"/>
</dbReference>
<proteinExistence type="predicted"/>
<keyword evidence="1" id="KW-1133">Transmembrane helix</keyword>
<protein>
    <submittedName>
        <fullName evidence="2">Uncharacterized protein</fullName>
    </submittedName>
</protein>
<keyword evidence="1" id="KW-0472">Membrane</keyword>
<name>A0A2W7MNX6_9BACT</name>
<feature type="transmembrane region" description="Helical" evidence="1">
    <location>
        <begin position="54"/>
        <end position="72"/>
    </location>
</feature>
<dbReference type="Proteomes" id="UP000249239">
    <property type="component" value="Unassembled WGS sequence"/>
</dbReference>
<accession>A0A2W7MNX6</accession>
<keyword evidence="3" id="KW-1185">Reference proteome</keyword>
<dbReference type="AlphaFoldDB" id="A0A2W7MNX6"/>
<sequence length="180" mass="21104">MNEIFCAMDVQYADANTIRIDTTYKRWHLFKILLIPVGFFLVFMISTYNKMSGTEISFTALALIIFLAVYRYRKFICHRSVVFNRNSGTITYMRSVAYVDQIFRFSQTKIIAKKMIFKQETLYRIMLLHLPTGKSYHICSCKANLVPENFLTDFMASAPLLINQITPYERQNEPNPFAFI</sequence>
<dbReference type="EMBL" id="QKZK01000063">
    <property type="protein sequence ID" value="PZX09965.1"/>
    <property type="molecule type" value="Genomic_DNA"/>
</dbReference>
<reference evidence="2 3" key="1">
    <citation type="submission" date="2018-06" db="EMBL/GenBank/DDBJ databases">
        <title>Genomic Encyclopedia of Archaeal and Bacterial Type Strains, Phase II (KMG-II): from individual species to whole genera.</title>
        <authorList>
            <person name="Goeker M."/>
        </authorList>
    </citation>
    <scope>NUCLEOTIDE SEQUENCE [LARGE SCALE GENOMIC DNA]</scope>
    <source>
        <strain evidence="2 3">DSM 6779</strain>
    </source>
</reference>
<feature type="transmembrane region" description="Helical" evidence="1">
    <location>
        <begin position="29"/>
        <end position="48"/>
    </location>
</feature>
<comment type="caution">
    <text evidence="2">The sequence shown here is derived from an EMBL/GenBank/DDBJ whole genome shotgun (WGS) entry which is preliminary data.</text>
</comment>
<evidence type="ECO:0000256" key="1">
    <source>
        <dbReference type="SAM" id="Phobius"/>
    </source>
</evidence>
<gene>
    <name evidence="2" type="ORF">LX69_03470</name>
</gene>
<evidence type="ECO:0000313" key="3">
    <source>
        <dbReference type="Proteomes" id="UP000249239"/>
    </source>
</evidence>
<evidence type="ECO:0000313" key="2">
    <source>
        <dbReference type="EMBL" id="PZX09965.1"/>
    </source>
</evidence>
<organism evidence="2 3">
    <name type="scientific">Breznakibacter xylanolyticus</name>
    <dbReference type="NCBI Taxonomy" id="990"/>
    <lineage>
        <taxon>Bacteria</taxon>
        <taxon>Pseudomonadati</taxon>
        <taxon>Bacteroidota</taxon>
        <taxon>Bacteroidia</taxon>
        <taxon>Marinilabiliales</taxon>
        <taxon>Marinilabiliaceae</taxon>
        <taxon>Breznakibacter</taxon>
    </lineage>
</organism>